<dbReference type="Proteomes" id="UP000192758">
    <property type="component" value="Unassembled WGS sequence"/>
</dbReference>
<dbReference type="AlphaFoldDB" id="A0A1W0E4C2"/>
<evidence type="ECO:0000313" key="3">
    <source>
        <dbReference type="EMBL" id="OQS54080.1"/>
    </source>
</evidence>
<keyword evidence="1" id="KW-0863">Zinc-finger</keyword>
<dbReference type="InterPro" id="IPR036236">
    <property type="entry name" value="Znf_C2H2_sf"/>
</dbReference>
<feature type="domain" description="C2H2-type" evidence="2">
    <location>
        <begin position="113"/>
        <end position="137"/>
    </location>
</feature>
<organism evidence="3 4">
    <name type="scientific">Ecytonucleospora hepatopenaei</name>
    <dbReference type="NCBI Taxonomy" id="646526"/>
    <lineage>
        <taxon>Eukaryota</taxon>
        <taxon>Fungi</taxon>
        <taxon>Fungi incertae sedis</taxon>
        <taxon>Microsporidia</taxon>
        <taxon>Enterocytozoonidae</taxon>
        <taxon>Ecytonucleospora</taxon>
    </lineage>
</organism>
<keyword evidence="4" id="KW-1185">Reference proteome</keyword>
<gene>
    <name evidence="3" type="ORF">EHP00_1150</name>
</gene>
<dbReference type="GO" id="GO:0008270">
    <property type="term" value="F:zinc ion binding"/>
    <property type="evidence" value="ECO:0007669"/>
    <property type="project" value="UniProtKB-KW"/>
</dbReference>
<protein>
    <recommendedName>
        <fullName evidence="2">C2H2-type domain-containing protein</fullName>
    </recommendedName>
</protein>
<name>A0A1W0E4C2_9MICR</name>
<dbReference type="VEuPathDB" id="MicrosporidiaDB:EHP00_1150"/>
<reference evidence="3 4" key="1">
    <citation type="journal article" date="2017" name="Environ. Microbiol.">
        <title>Decay of the glycolytic pathway and adaptation to intranuclear parasitism within Enterocytozoonidae microsporidia.</title>
        <authorList>
            <person name="Wiredu Boakye D."/>
            <person name="Jaroenlak P."/>
            <person name="Prachumwat A."/>
            <person name="Williams T.A."/>
            <person name="Bateman K.S."/>
            <person name="Itsathitphaisarn O."/>
            <person name="Sritunyalucksana K."/>
            <person name="Paszkiewicz K.H."/>
            <person name="Moore K.A."/>
            <person name="Stentiford G.D."/>
            <person name="Williams B.A."/>
        </authorList>
    </citation>
    <scope>NUCLEOTIDE SEQUENCE [LARGE SCALE GENOMIC DNA]</scope>
    <source>
        <strain evidence="3 4">TH1</strain>
    </source>
</reference>
<dbReference type="OrthoDB" id="3269380at2759"/>
<sequence length="195" mass="23516">MRRHLGVFKDTKGDEYKELKWIYAQQDKLLSNGIGYSFKKFFDSIFTSVEDNVEYYSFIGSKDIKWINNDINHNYKKATKKNEINFECFENDFEENDHFYAELEKNKQLRVIYHCCSCDKAFFSEKGYDYHLYNAHSIGHLQIDNFNLITRVECVQIQKEKKKKEFKCIGCNKIYKNHNGLKYHNIKHHGYTKRR</sequence>
<dbReference type="PROSITE" id="PS00028">
    <property type="entry name" value="ZINC_FINGER_C2H2_1"/>
    <property type="match status" value="2"/>
</dbReference>
<dbReference type="InterPro" id="IPR013087">
    <property type="entry name" value="Znf_C2H2_type"/>
</dbReference>
<keyword evidence="1" id="KW-0862">Zinc</keyword>
<evidence type="ECO:0000256" key="1">
    <source>
        <dbReference type="PROSITE-ProRule" id="PRU00042"/>
    </source>
</evidence>
<comment type="caution">
    <text evidence="3">The sequence shown here is derived from an EMBL/GenBank/DDBJ whole genome shotgun (WGS) entry which is preliminary data.</text>
</comment>
<evidence type="ECO:0000313" key="4">
    <source>
        <dbReference type="Proteomes" id="UP000192758"/>
    </source>
</evidence>
<dbReference type="PROSITE" id="PS50157">
    <property type="entry name" value="ZINC_FINGER_C2H2_2"/>
    <property type="match status" value="2"/>
</dbReference>
<dbReference type="EMBL" id="MNPJ01000022">
    <property type="protein sequence ID" value="OQS54080.1"/>
    <property type="molecule type" value="Genomic_DNA"/>
</dbReference>
<proteinExistence type="predicted"/>
<keyword evidence="1" id="KW-0479">Metal-binding</keyword>
<accession>A0A1W0E4C2</accession>
<dbReference type="SUPFAM" id="SSF57667">
    <property type="entry name" value="beta-beta-alpha zinc fingers"/>
    <property type="match status" value="1"/>
</dbReference>
<feature type="domain" description="C2H2-type" evidence="2">
    <location>
        <begin position="166"/>
        <end position="193"/>
    </location>
</feature>
<evidence type="ECO:0000259" key="2">
    <source>
        <dbReference type="PROSITE" id="PS50157"/>
    </source>
</evidence>
<dbReference type="SMART" id="SM00355">
    <property type="entry name" value="ZnF_C2H2"/>
    <property type="match status" value="2"/>
</dbReference>